<dbReference type="EnsemblPlants" id="Bra020670.1">
    <property type="protein sequence ID" value="Bra020670.1-P"/>
    <property type="gene ID" value="Bra020670"/>
</dbReference>
<evidence type="ECO:0000313" key="1">
    <source>
        <dbReference type="EnsemblPlants" id="Bra020670.1-P"/>
    </source>
</evidence>
<dbReference type="InParanoid" id="M4DVX6"/>
<accession>M4DVX6</accession>
<keyword evidence="2" id="KW-1185">Reference proteome</keyword>
<reference evidence="1" key="3">
    <citation type="submission" date="2023-03" db="UniProtKB">
        <authorList>
            <consortium name="EnsemblPlants"/>
        </authorList>
    </citation>
    <scope>IDENTIFICATION</scope>
    <source>
        <strain evidence="1">cv. Chiifu-401-42</strain>
    </source>
</reference>
<reference evidence="1 2" key="1">
    <citation type="journal article" date="2011" name="Nat. Genet.">
        <title>The genome of the mesopolyploid crop species Brassica rapa.</title>
        <authorList>
            <consortium name="Brassica rapa Genome Sequencing Project Consortium"/>
            <person name="Wang X."/>
            <person name="Wang H."/>
            <person name="Wang J."/>
            <person name="Sun R."/>
            <person name="Wu J."/>
            <person name="Liu S."/>
            <person name="Bai Y."/>
            <person name="Mun J.H."/>
            <person name="Bancroft I."/>
            <person name="Cheng F."/>
            <person name="Huang S."/>
            <person name="Li X."/>
            <person name="Hua W."/>
            <person name="Wang J."/>
            <person name="Wang X."/>
            <person name="Freeling M."/>
            <person name="Pires J.C."/>
            <person name="Paterson A.H."/>
            <person name="Chalhoub B."/>
            <person name="Wang B."/>
            <person name="Hayward A."/>
            <person name="Sharpe A.G."/>
            <person name="Park B.S."/>
            <person name="Weisshaar B."/>
            <person name="Liu B."/>
            <person name="Li B."/>
            <person name="Liu B."/>
            <person name="Tong C."/>
            <person name="Song C."/>
            <person name="Duran C."/>
            <person name="Peng C."/>
            <person name="Geng C."/>
            <person name="Koh C."/>
            <person name="Lin C."/>
            <person name="Edwards D."/>
            <person name="Mu D."/>
            <person name="Shen D."/>
            <person name="Soumpourou E."/>
            <person name="Li F."/>
            <person name="Fraser F."/>
            <person name="Conant G."/>
            <person name="Lassalle G."/>
            <person name="King G.J."/>
            <person name="Bonnema G."/>
            <person name="Tang H."/>
            <person name="Wang H."/>
            <person name="Belcram H."/>
            <person name="Zhou H."/>
            <person name="Hirakawa H."/>
            <person name="Abe H."/>
            <person name="Guo H."/>
            <person name="Wang H."/>
            <person name="Jin H."/>
            <person name="Parkin I.A."/>
            <person name="Batley J."/>
            <person name="Kim J.S."/>
            <person name="Just J."/>
            <person name="Li J."/>
            <person name="Xu J."/>
            <person name="Deng J."/>
            <person name="Kim J.A."/>
            <person name="Li J."/>
            <person name="Yu J."/>
            <person name="Meng J."/>
            <person name="Wang J."/>
            <person name="Min J."/>
            <person name="Poulain J."/>
            <person name="Wang J."/>
            <person name="Hatakeyama K."/>
            <person name="Wu K."/>
            <person name="Wang L."/>
            <person name="Fang L."/>
            <person name="Trick M."/>
            <person name="Links M.G."/>
            <person name="Zhao M."/>
            <person name="Jin M."/>
            <person name="Ramchiary N."/>
            <person name="Drou N."/>
            <person name="Berkman P.J."/>
            <person name="Cai Q."/>
            <person name="Huang Q."/>
            <person name="Li R."/>
            <person name="Tabata S."/>
            <person name="Cheng S."/>
            <person name="Zhang S."/>
            <person name="Zhang S."/>
            <person name="Huang S."/>
            <person name="Sato S."/>
            <person name="Sun S."/>
            <person name="Kwon S.J."/>
            <person name="Choi S.R."/>
            <person name="Lee T.H."/>
            <person name="Fan W."/>
            <person name="Zhao X."/>
            <person name="Tan X."/>
            <person name="Xu X."/>
            <person name="Wang Y."/>
            <person name="Qiu Y."/>
            <person name="Yin Y."/>
            <person name="Li Y."/>
            <person name="Du Y."/>
            <person name="Liao Y."/>
            <person name="Lim Y."/>
            <person name="Narusaka Y."/>
            <person name="Wang Y."/>
            <person name="Wang Z."/>
            <person name="Li Z."/>
            <person name="Wang Z."/>
            <person name="Xiong Z."/>
            <person name="Zhang Z."/>
        </authorList>
    </citation>
    <scope>NUCLEOTIDE SEQUENCE [LARGE SCALE GENOMIC DNA]</scope>
    <source>
        <strain evidence="1 2">cv. Chiifu-401-42</strain>
    </source>
</reference>
<dbReference type="OMA" id="LETTFIW"/>
<sequence length="125" mass="14715">MEWTEPESLSAKLMTESSIGLMLQRQNVSMCFEGATWKTETEEVVTITSNSLEEHNFGKSCKEEKRKSKKMKPNCMKYLEVKVLIKEKLKLEPFWLFSPVLVDILKILETTFIWLSYLELWETKT</sequence>
<protein>
    <submittedName>
        <fullName evidence="1">Uncharacterized protein</fullName>
    </submittedName>
</protein>
<organism evidence="1 2">
    <name type="scientific">Brassica campestris</name>
    <name type="common">Field mustard</name>
    <dbReference type="NCBI Taxonomy" id="3711"/>
    <lineage>
        <taxon>Eukaryota</taxon>
        <taxon>Viridiplantae</taxon>
        <taxon>Streptophyta</taxon>
        <taxon>Embryophyta</taxon>
        <taxon>Tracheophyta</taxon>
        <taxon>Spermatophyta</taxon>
        <taxon>Magnoliopsida</taxon>
        <taxon>eudicotyledons</taxon>
        <taxon>Gunneridae</taxon>
        <taxon>Pentapetalae</taxon>
        <taxon>rosids</taxon>
        <taxon>malvids</taxon>
        <taxon>Brassicales</taxon>
        <taxon>Brassicaceae</taxon>
        <taxon>Brassiceae</taxon>
        <taxon>Brassica</taxon>
    </lineage>
</organism>
<evidence type="ECO:0000313" key="2">
    <source>
        <dbReference type="Proteomes" id="UP000011750"/>
    </source>
</evidence>
<dbReference type="Proteomes" id="UP000011750">
    <property type="component" value="Chromosome A02"/>
</dbReference>
<dbReference type="Gramene" id="Bra020670.1">
    <property type="protein sequence ID" value="Bra020670.1-P"/>
    <property type="gene ID" value="Bra020670"/>
</dbReference>
<dbReference type="HOGENOM" id="CLU_1995837_0_0_1"/>
<dbReference type="AlphaFoldDB" id="M4DVX6"/>
<proteinExistence type="predicted"/>
<name>M4DVX6_BRACM</name>
<reference evidence="1 2" key="2">
    <citation type="journal article" date="2018" name="Hortic Res">
        <title>Improved Brassica rapa reference genome by single-molecule sequencing and chromosome conformation capture technologies.</title>
        <authorList>
            <person name="Zhang L."/>
            <person name="Cai X."/>
            <person name="Wu J."/>
            <person name="Liu M."/>
            <person name="Grob S."/>
            <person name="Cheng F."/>
            <person name="Liang J."/>
            <person name="Cai C."/>
            <person name="Liu Z."/>
            <person name="Liu B."/>
            <person name="Wang F."/>
            <person name="Li S."/>
            <person name="Liu F."/>
            <person name="Li X."/>
            <person name="Cheng L."/>
            <person name="Yang W."/>
            <person name="Li M.H."/>
            <person name="Grossniklaus U."/>
            <person name="Zheng H."/>
            <person name="Wang X."/>
        </authorList>
    </citation>
    <scope>NUCLEOTIDE SEQUENCE [LARGE SCALE GENOMIC DNA]</scope>
    <source>
        <strain evidence="1 2">cv. Chiifu-401-42</strain>
    </source>
</reference>